<dbReference type="EMBL" id="BFAA01003170">
    <property type="protein sequence ID" value="GCB69194.1"/>
    <property type="molecule type" value="Genomic_DNA"/>
</dbReference>
<reference evidence="1 2" key="1">
    <citation type="journal article" date="2018" name="Nat. Ecol. Evol.">
        <title>Shark genomes provide insights into elasmobranch evolution and the origin of vertebrates.</title>
        <authorList>
            <person name="Hara Y"/>
            <person name="Yamaguchi K"/>
            <person name="Onimaru K"/>
            <person name="Kadota M"/>
            <person name="Koyanagi M"/>
            <person name="Keeley SD"/>
            <person name="Tatsumi K"/>
            <person name="Tanaka K"/>
            <person name="Motone F"/>
            <person name="Kageyama Y"/>
            <person name="Nozu R"/>
            <person name="Adachi N"/>
            <person name="Nishimura O"/>
            <person name="Nakagawa R"/>
            <person name="Tanegashima C"/>
            <person name="Kiyatake I"/>
            <person name="Matsumoto R"/>
            <person name="Murakumo K"/>
            <person name="Nishida K"/>
            <person name="Terakita A"/>
            <person name="Kuratani S"/>
            <person name="Sato K"/>
            <person name="Hyodo S Kuraku.S."/>
        </authorList>
    </citation>
    <scope>NUCLEOTIDE SEQUENCE [LARGE SCALE GENOMIC DNA]</scope>
</reference>
<organism evidence="1 2">
    <name type="scientific">Scyliorhinus torazame</name>
    <name type="common">Cloudy catshark</name>
    <name type="synonym">Catulus torazame</name>
    <dbReference type="NCBI Taxonomy" id="75743"/>
    <lineage>
        <taxon>Eukaryota</taxon>
        <taxon>Metazoa</taxon>
        <taxon>Chordata</taxon>
        <taxon>Craniata</taxon>
        <taxon>Vertebrata</taxon>
        <taxon>Chondrichthyes</taxon>
        <taxon>Elasmobranchii</taxon>
        <taxon>Galeomorphii</taxon>
        <taxon>Galeoidea</taxon>
        <taxon>Carcharhiniformes</taxon>
        <taxon>Scyliorhinidae</taxon>
        <taxon>Scyliorhinus</taxon>
    </lineage>
</organism>
<comment type="caution">
    <text evidence="1">The sequence shown here is derived from an EMBL/GenBank/DDBJ whole genome shotgun (WGS) entry which is preliminary data.</text>
</comment>
<gene>
    <name evidence="1" type="ORF">scyTo_0008343</name>
</gene>
<accession>A0A401P7V6</accession>
<dbReference type="AlphaFoldDB" id="A0A401P7V6"/>
<dbReference type="OrthoDB" id="28939at2759"/>
<name>A0A401P7V6_SCYTO</name>
<evidence type="ECO:0000313" key="2">
    <source>
        <dbReference type="Proteomes" id="UP000288216"/>
    </source>
</evidence>
<sequence length="88" mass="9819">MRAWWEVQDRLADCCQECGTALLQDKQKNYCVACLDSDVDKDNPALNPQAALTQVKEGQRVFNAQEEPLNSGSFRLGQSLARTFSQAP</sequence>
<proteinExistence type="predicted"/>
<protein>
    <submittedName>
        <fullName evidence="1">Uncharacterized protein</fullName>
    </submittedName>
</protein>
<keyword evidence="2" id="KW-1185">Reference proteome</keyword>
<evidence type="ECO:0000313" key="1">
    <source>
        <dbReference type="EMBL" id="GCB69194.1"/>
    </source>
</evidence>
<dbReference type="Proteomes" id="UP000288216">
    <property type="component" value="Unassembled WGS sequence"/>
</dbReference>
<dbReference type="STRING" id="75743.A0A401P7V6"/>